<dbReference type="STRING" id="1891671.SAMN06295885_2782"/>
<feature type="transmembrane region" description="Helical" evidence="1">
    <location>
        <begin position="113"/>
        <end position="134"/>
    </location>
</feature>
<evidence type="ECO:0008006" key="4">
    <source>
        <dbReference type="Google" id="ProtNLM"/>
    </source>
</evidence>
<feature type="transmembrane region" description="Helical" evidence="1">
    <location>
        <begin position="428"/>
        <end position="450"/>
    </location>
</feature>
<feature type="transmembrane region" description="Helical" evidence="1">
    <location>
        <begin position="58"/>
        <end position="81"/>
    </location>
</feature>
<name>A0A1X7P8A3_9MICO</name>
<dbReference type="EMBL" id="FXBM01000002">
    <property type="protein sequence ID" value="SMH46550.1"/>
    <property type="molecule type" value="Genomic_DNA"/>
</dbReference>
<feature type="transmembrane region" description="Helical" evidence="1">
    <location>
        <begin position="327"/>
        <end position="347"/>
    </location>
</feature>
<feature type="transmembrane region" description="Helical" evidence="1">
    <location>
        <begin position="456"/>
        <end position="483"/>
    </location>
</feature>
<dbReference type="RefSeq" id="WP_085477125.1">
    <property type="nucleotide sequence ID" value="NZ_FXBM01000002.1"/>
</dbReference>
<feature type="transmembrane region" description="Helical" evidence="1">
    <location>
        <begin position="208"/>
        <end position="226"/>
    </location>
</feature>
<feature type="transmembrane region" description="Helical" evidence="1">
    <location>
        <begin position="24"/>
        <end position="46"/>
    </location>
</feature>
<dbReference type="OrthoDB" id="5126550at2"/>
<keyword evidence="3" id="KW-1185">Reference proteome</keyword>
<evidence type="ECO:0000256" key="1">
    <source>
        <dbReference type="SAM" id="Phobius"/>
    </source>
</evidence>
<feature type="transmembrane region" description="Helical" evidence="1">
    <location>
        <begin position="140"/>
        <end position="158"/>
    </location>
</feature>
<keyword evidence="1" id="KW-0812">Transmembrane</keyword>
<protein>
    <recommendedName>
        <fullName evidence="4">ABC-2 type transport system permease protein</fullName>
    </recommendedName>
</protein>
<feature type="transmembrane region" description="Helical" evidence="1">
    <location>
        <begin position="397"/>
        <end position="416"/>
    </location>
</feature>
<accession>A0A1X7P8A3</accession>
<keyword evidence="1" id="KW-0472">Membrane</keyword>
<reference evidence="3" key="1">
    <citation type="submission" date="2017-04" db="EMBL/GenBank/DDBJ databases">
        <authorList>
            <person name="Varghese N."/>
            <person name="Submissions S."/>
        </authorList>
    </citation>
    <scope>NUCLEOTIDE SEQUENCE [LARGE SCALE GENOMIC DNA]</scope>
    <source>
        <strain evidence="3">VKM Ac-2121</strain>
    </source>
</reference>
<gene>
    <name evidence="2" type="ORF">SAMN06295885_2782</name>
</gene>
<feature type="transmembrane region" description="Helical" evidence="1">
    <location>
        <begin position="368"/>
        <end position="391"/>
    </location>
</feature>
<feature type="transmembrane region" description="Helical" evidence="1">
    <location>
        <begin position="170"/>
        <end position="188"/>
    </location>
</feature>
<feature type="transmembrane region" description="Helical" evidence="1">
    <location>
        <begin position="303"/>
        <end position="321"/>
    </location>
</feature>
<evidence type="ECO:0000313" key="2">
    <source>
        <dbReference type="EMBL" id="SMH46550.1"/>
    </source>
</evidence>
<evidence type="ECO:0000313" key="3">
    <source>
        <dbReference type="Proteomes" id="UP000193711"/>
    </source>
</evidence>
<sequence>MNASRVAAVRAVHRSRDGAGSGSAYSGYLAAMTLLVVVLPVLRALVLALGDPLVSSALAGVDLVGLLAIAAGATLPAAVLLGRARGPAVGAPYPTAVLLETDVRRWLVLRRSVIVSATGVVLAGAVSAVAVAVATGSSPVIAALAGAAFAVLVTVAWLAGQCLPPSRATALAGVLALPVVAVVLPPALAPVTPGGLLAVAAARPSSAAVGAMIASVALAALAVPAAPRLLDAASGPALLSQSLRWESARRSTATGDLAESLTGYRALPRRGRSLAAVRIAPFPLALVVRDAVGALRTPGRSGAAALALLGAGVAVALASVAPPSLLAIPATAAGILAYLGAGVWADGFRHAADTAGQTAFVAPPPFELLLLHGVLPVVLAVVLAVTGAIAASAALPGAAALAPAAAVAVVAVAARAMDATRGALPPALLSPVPLPIGDGAGAMVVLWNLAGALVSAGAAVALLASPLLLAGVPLVAAACLLVARGRLARP</sequence>
<dbReference type="AlphaFoldDB" id="A0A1X7P8A3"/>
<dbReference type="Proteomes" id="UP000193711">
    <property type="component" value="Unassembled WGS sequence"/>
</dbReference>
<keyword evidence="1" id="KW-1133">Transmembrane helix</keyword>
<proteinExistence type="predicted"/>
<organism evidence="2 3">
    <name type="scientific">Rathayibacter oskolensis</name>
    <dbReference type="NCBI Taxonomy" id="1891671"/>
    <lineage>
        <taxon>Bacteria</taxon>
        <taxon>Bacillati</taxon>
        <taxon>Actinomycetota</taxon>
        <taxon>Actinomycetes</taxon>
        <taxon>Micrococcales</taxon>
        <taxon>Microbacteriaceae</taxon>
        <taxon>Rathayibacter</taxon>
    </lineage>
</organism>